<evidence type="ECO:0000313" key="2">
    <source>
        <dbReference type="Proteomes" id="UP001732700"/>
    </source>
</evidence>
<dbReference type="EnsemblPlants" id="AVESA.00010b.r2.7AG1208390.1">
    <property type="protein sequence ID" value="AVESA.00010b.r2.7AG1208390.1.CDS.1"/>
    <property type="gene ID" value="AVESA.00010b.r2.7AG1208390"/>
</dbReference>
<dbReference type="Proteomes" id="UP001732700">
    <property type="component" value="Chromosome 7A"/>
</dbReference>
<accession>A0ACD5ZQW4</accession>
<organism evidence="1 2">
    <name type="scientific">Avena sativa</name>
    <name type="common">Oat</name>
    <dbReference type="NCBI Taxonomy" id="4498"/>
    <lineage>
        <taxon>Eukaryota</taxon>
        <taxon>Viridiplantae</taxon>
        <taxon>Streptophyta</taxon>
        <taxon>Embryophyta</taxon>
        <taxon>Tracheophyta</taxon>
        <taxon>Spermatophyta</taxon>
        <taxon>Magnoliopsida</taxon>
        <taxon>Liliopsida</taxon>
        <taxon>Poales</taxon>
        <taxon>Poaceae</taxon>
        <taxon>BOP clade</taxon>
        <taxon>Pooideae</taxon>
        <taxon>Poodae</taxon>
        <taxon>Poeae</taxon>
        <taxon>Poeae Chloroplast Group 1 (Aveneae type)</taxon>
        <taxon>Aveninae</taxon>
        <taxon>Avena</taxon>
    </lineage>
</organism>
<reference evidence="1" key="2">
    <citation type="submission" date="2025-09" db="UniProtKB">
        <authorList>
            <consortium name="EnsemblPlants"/>
        </authorList>
    </citation>
    <scope>IDENTIFICATION</scope>
</reference>
<sequence length="285" mass="32854">MSMFEKIRSQIQHRQYTKRKEASEKMPRNITPKIRDKLRKNTELSRDVEVSPTTGMVFGVESHGRDYVVELNLRACTCRRWQLTSIPCSHSIACMRHERIMPERMVSSCYSMATYMQAYGGQIFPLRDKDEWEPVDATPILPPLYEKAAGRRKKNRKKHPEESEDGTRLSKHGVIMHCGYCKEAGHNRTSCKHLKAAILREIDTPEAPELNTQQQPSVQQKEQHAHQPSMESKGKGTATQLKAKSISSRGRKRKQSSKMREHVEQLMEAARRKKSKQVIDENGDI</sequence>
<reference evidence="1" key="1">
    <citation type="submission" date="2021-05" db="EMBL/GenBank/DDBJ databases">
        <authorList>
            <person name="Scholz U."/>
            <person name="Mascher M."/>
            <person name="Fiebig A."/>
        </authorList>
    </citation>
    <scope>NUCLEOTIDE SEQUENCE [LARGE SCALE GENOMIC DNA]</scope>
</reference>
<protein>
    <submittedName>
        <fullName evidence="1">Uncharacterized protein</fullName>
    </submittedName>
</protein>
<evidence type="ECO:0000313" key="1">
    <source>
        <dbReference type="EnsemblPlants" id="AVESA.00010b.r2.7AG1208390.1.CDS.1"/>
    </source>
</evidence>
<proteinExistence type="predicted"/>
<keyword evidence="2" id="KW-1185">Reference proteome</keyword>
<name>A0ACD5ZQW4_AVESA</name>